<sequence>MTRAESMAAAAVYLSEAAAALAGAVVTLARLDLDDAVDVVRSVQRPVEALSQEISSAAWAAHRAERPEFYDESGRFVGPYGKGKN</sequence>
<evidence type="ECO:0000313" key="2">
    <source>
        <dbReference type="Proteomes" id="UP001139493"/>
    </source>
</evidence>
<dbReference type="RefSeq" id="WP_253835941.1">
    <property type="nucleotide sequence ID" value="NZ_JAMTCS010000007.1"/>
</dbReference>
<keyword evidence="2" id="KW-1185">Reference proteome</keyword>
<protein>
    <submittedName>
        <fullName evidence="1">Uncharacterized protein</fullName>
    </submittedName>
</protein>
<organism evidence="1 2">
    <name type="scientific">Promicromonospora thailandica</name>
    <dbReference type="NCBI Taxonomy" id="765201"/>
    <lineage>
        <taxon>Bacteria</taxon>
        <taxon>Bacillati</taxon>
        <taxon>Actinomycetota</taxon>
        <taxon>Actinomycetes</taxon>
        <taxon>Micrococcales</taxon>
        <taxon>Promicromonosporaceae</taxon>
        <taxon>Promicromonospora</taxon>
    </lineage>
</organism>
<proteinExistence type="predicted"/>
<accession>A0A9X2G452</accession>
<evidence type="ECO:0000313" key="1">
    <source>
        <dbReference type="EMBL" id="MCP2265017.1"/>
    </source>
</evidence>
<dbReference type="Proteomes" id="UP001139493">
    <property type="component" value="Unassembled WGS sequence"/>
</dbReference>
<gene>
    <name evidence="1" type="ORF">APR03_002365</name>
</gene>
<reference evidence="1" key="1">
    <citation type="submission" date="2022-06" db="EMBL/GenBank/DDBJ databases">
        <title>Genomic Encyclopedia of Archaeal and Bacterial Type Strains, Phase II (KMG-II): from individual species to whole genera.</title>
        <authorList>
            <person name="Goeker M."/>
        </authorList>
    </citation>
    <scope>NUCLEOTIDE SEQUENCE</scope>
    <source>
        <strain evidence="1">DSM 26652</strain>
    </source>
</reference>
<comment type="caution">
    <text evidence="1">The sequence shown here is derived from an EMBL/GenBank/DDBJ whole genome shotgun (WGS) entry which is preliminary data.</text>
</comment>
<dbReference type="EMBL" id="JAMTCS010000007">
    <property type="protein sequence ID" value="MCP2265017.1"/>
    <property type="molecule type" value="Genomic_DNA"/>
</dbReference>
<name>A0A9X2G452_9MICO</name>
<dbReference type="AlphaFoldDB" id="A0A9X2G452"/>